<dbReference type="GO" id="GO:0045892">
    <property type="term" value="P:negative regulation of DNA-templated transcription"/>
    <property type="evidence" value="ECO:0007669"/>
    <property type="project" value="TreeGrafter"/>
</dbReference>
<dbReference type="SUPFAM" id="SSF55781">
    <property type="entry name" value="GAF domain-like"/>
    <property type="match status" value="1"/>
</dbReference>
<dbReference type="SMART" id="SM00346">
    <property type="entry name" value="HTH_ICLR"/>
    <property type="match status" value="1"/>
</dbReference>
<dbReference type="SUPFAM" id="SSF46785">
    <property type="entry name" value="Winged helix' DNA-binding domain"/>
    <property type="match status" value="1"/>
</dbReference>
<evidence type="ECO:0000256" key="1">
    <source>
        <dbReference type="ARBA" id="ARBA00023015"/>
    </source>
</evidence>
<evidence type="ECO:0000256" key="4">
    <source>
        <dbReference type="ARBA" id="ARBA00040379"/>
    </source>
</evidence>
<evidence type="ECO:0000256" key="3">
    <source>
        <dbReference type="ARBA" id="ARBA00023163"/>
    </source>
</evidence>
<dbReference type="PROSITE" id="PS51077">
    <property type="entry name" value="HTH_ICLR"/>
    <property type="match status" value="1"/>
</dbReference>
<evidence type="ECO:0000259" key="6">
    <source>
        <dbReference type="PROSITE" id="PS51077"/>
    </source>
</evidence>
<protein>
    <recommendedName>
        <fullName evidence="4">HTH-type transcriptional repressor AllR</fullName>
    </recommendedName>
    <alternativeName>
        <fullName evidence="5">Negative regulator of allantoin and glyoxylate utilization operons</fullName>
    </alternativeName>
</protein>
<dbReference type="Gene3D" id="1.10.10.10">
    <property type="entry name" value="Winged helix-like DNA-binding domain superfamily/Winged helix DNA-binding domain"/>
    <property type="match status" value="1"/>
</dbReference>
<keyword evidence="1" id="KW-0805">Transcription regulation</keyword>
<dbReference type="Pfam" id="PF09339">
    <property type="entry name" value="HTH_IclR"/>
    <property type="match status" value="1"/>
</dbReference>
<sequence length="267" mass="29948">MRVRTKRPSLSFRNTMSSLSKLLSILDLFGPQTLKIEPDTIAERMGLSRATVYRYVKDLCDAGMLTRVDAGSYSLGPRVIELDWMMRQYDPILIAGRELMHELSSQTGLAVFASVFYDGRIINTYIAEPTDTYHFAFGRGQPLPFFRGAQSKVLIAFQKGRRLQRLFDEHMANDPDSPYDWAGFSKAAKKIRKDGYCLTHDELNLGLAGIAAPIIQADLDEVVGSLSAVGSSQSFKLLRQETVIEMVMDTTRRIAENMRNPPSSITP</sequence>
<feature type="domain" description="IclR-ED" evidence="7">
    <location>
        <begin position="78"/>
        <end position="260"/>
    </location>
</feature>
<evidence type="ECO:0000256" key="5">
    <source>
        <dbReference type="ARBA" id="ARBA00042627"/>
    </source>
</evidence>
<dbReference type="InterPro" id="IPR029016">
    <property type="entry name" value="GAF-like_dom_sf"/>
</dbReference>
<proteinExistence type="predicted"/>
<evidence type="ECO:0000313" key="8">
    <source>
        <dbReference type="EMBL" id="CAI2797310.1"/>
    </source>
</evidence>
<dbReference type="AlphaFoldDB" id="C3KB98"/>
<dbReference type="KEGG" id="pfs:PFLU_3088"/>
<dbReference type="InterPro" id="IPR050707">
    <property type="entry name" value="HTH_MetabolicPath_Reg"/>
</dbReference>
<evidence type="ECO:0000256" key="2">
    <source>
        <dbReference type="ARBA" id="ARBA00023125"/>
    </source>
</evidence>
<accession>C3KB98</accession>
<dbReference type="InterPro" id="IPR036388">
    <property type="entry name" value="WH-like_DNA-bd_sf"/>
</dbReference>
<dbReference type="InterPro" id="IPR036390">
    <property type="entry name" value="WH_DNA-bd_sf"/>
</dbReference>
<reference evidence="8" key="2">
    <citation type="submission" date="2023-10" db="EMBL/GenBank/DDBJ databases">
        <authorList>
            <person name="Fortmann-Grote C."/>
        </authorList>
    </citation>
    <scope>NUCLEOTIDE SEQUENCE</scope>
    <source>
        <strain evidence="8">SBW25</strain>
    </source>
</reference>
<dbReference type="PROSITE" id="PS51078">
    <property type="entry name" value="ICLR_ED"/>
    <property type="match status" value="1"/>
</dbReference>
<reference evidence="9" key="1">
    <citation type="journal article" date="2009" name="Genome Biol.">
        <title>Genomic and genetic analyses of diversity and plant interactions of Pseudomonas fluorescens.</title>
        <authorList>
            <person name="Silby M.W."/>
            <person name="Cerdeno-Tarraga A.M."/>
            <person name="Vernikos G.S."/>
            <person name="Giddens S.R."/>
            <person name="Jackson R.W."/>
            <person name="Preston G.M."/>
            <person name="Zhang X.X."/>
            <person name="Moon C.D."/>
            <person name="Gehrig S.M."/>
            <person name="Godfrey S.A."/>
            <person name="Knight C.G."/>
            <person name="Malone J.G."/>
            <person name="Robinson Z."/>
            <person name="Spiers A.J."/>
            <person name="Harris S."/>
            <person name="Challis G.L."/>
            <person name="Yaxley A.M."/>
            <person name="Harris D."/>
            <person name="Seeger K."/>
            <person name="Murphy L."/>
            <person name="Rutter S."/>
            <person name="Squares R."/>
            <person name="Quail M.A."/>
            <person name="Saunders E."/>
            <person name="Mavromatis K."/>
            <person name="Brettin T.S."/>
            <person name="Bentley S.D."/>
            <person name="Hothersall J."/>
            <person name="Stephens E."/>
            <person name="Thomas C.M."/>
            <person name="Parkhill J."/>
            <person name="Levy S.B."/>
            <person name="Rainey P.B."/>
            <person name="Thomson N.R."/>
        </authorList>
    </citation>
    <scope>NUCLEOTIDE SEQUENCE [LARGE SCALE GENOMIC DNA]</scope>
    <source>
        <strain evidence="9">SBW25</strain>
    </source>
</reference>
<dbReference type="EMBL" id="OV986001">
    <property type="protein sequence ID" value="CAI2797310.1"/>
    <property type="molecule type" value="Genomic_DNA"/>
</dbReference>
<dbReference type="Gene3D" id="3.30.450.40">
    <property type="match status" value="1"/>
</dbReference>
<organism evidence="9">
    <name type="scientific">Pseudomonas fluorescens (strain SBW25)</name>
    <dbReference type="NCBI Taxonomy" id="216595"/>
    <lineage>
        <taxon>Bacteria</taxon>
        <taxon>Pseudomonadati</taxon>
        <taxon>Pseudomonadota</taxon>
        <taxon>Gammaproteobacteria</taxon>
        <taxon>Pseudomonadales</taxon>
        <taxon>Pseudomonadaceae</taxon>
        <taxon>Pseudomonas</taxon>
    </lineage>
</organism>
<evidence type="ECO:0000313" key="9">
    <source>
        <dbReference type="EMBL" id="CAY49318.1"/>
    </source>
</evidence>
<dbReference type="GO" id="GO:0003700">
    <property type="term" value="F:DNA-binding transcription factor activity"/>
    <property type="evidence" value="ECO:0007669"/>
    <property type="project" value="TreeGrafter"/>
</dbReference>
<dbReference type="HOGENOM" id="CLU_062618_4_4_6"/>
<dbReference type="InterPro" id="IPR014757">
    <property type="entry name" value="Tscrpt_reg_IclR_C"/>
</dbReference>
<dbReference type="eggNOG" id="COG1414">
    <property type="taxonomic scope" value="Bacteria"/>
</dbReference>
<dbReference type="EMBL" id="AM181176">
    <property type="protein sequence ID" value="CAY49318.1"/>
    <property type="molecule type" value="Genomic_DNA"/>
</dbReference>
<dbReference type="GO" id="GO:0003677">
    <property type="term" value="F:DNA binding"/>
    <property type="evidence" value="ECO:0007669"/>
    <property type="project" value="UniProtKB-KW"/>
</dbReference>
<name>C3KB98_PSEFS</name>
<dbReference type="Proteomes" id="UP001152918">
    <property type="component" value="Chromosome"/>
</dbReference>
<keyword evidence="2" id="KW-0238">DNA-binding</keyword>
<dbReference type="PANTHER" id="PTHR30136:SF24">
    <property type="entry name" value="HTH-TYPE TRANSCRIPTIONAL REPRESSOR ALLR"/>
    <property type="match status" value="1"/>
</dbReference>
<dbReference type="PANTHER" id="PTHR30136">
    <property type="entry name" value="HELIX-TURN-HELIX TRANSCRIPTIONAL REGULATOR, ICLR FAMILY"/>
    <property type="match status" value="1"/>
</dbReference>
<gene>
    <name evidence="9" type="ordered locus">PFLU_3088</name>
</gene>
<keyword evidence="3" id="KW-0804">Transcription</keyword>
<evidence type="ECO:0000259" key="7">
    <source>
        <dbReference type="PROSITE" id="PS51078"/>
    </source>
</evidence>
<feature type="domain" description="HTH iclR-type" evidence="6">
    <location>
        <begin position="16"/>
        <end position="77"/>
    </location>
</feature>
<dbReference type="InterPro" id="IPR005471">
    <property type="entry name" value="Tscrpt_reg_IclR_N"/>
</dbReference>
<dbReference type="Pfam" id="PF01614">
    <property type="entry name" value="IclR_C"/>
    <property type="match status" value="1"/>
</dbReference>